<dbReference type="GO" id="GO:0003700">
    <property type="term" value="F:DNA-binding transcription factor activity"/>
    <property type="evidence" value="ECO:0007669"/>
    <property type="project" value="InterPro"/>
</dbReference>
<evidence type="ECO:0000313" key="6">
    <source>
        <dbReference type="EMBL" id="PSR23110.1"/>
    </source>
</evidence>
<dbReference type="SUPFAM" id="SSF46785">
    <property type="entry name" value="Winged helix' DNA-binding domain"/>
    <property type="match status" value="1"/>
</dbReference>
<dbReference type="PRINTS" id="PR00039">
    <property type="entry name" value="HTHLYSR"/>
</dbReference>
<evidence type="ECO:0000256" key="3">
    <source>
        <dbReference type="ARBA" id="ARBA00023125"/>
    </source>
</evidence>
<dbReference type="Gene3D" id="3.40.190.10">
    <property type="entry name" value="Periplasmic binding protein-like II"/>
    <property type="match status" value="2"/>
</dbReference>
<dbReference type="Gene3D" id="1.10.10.10">
    <property type="entry name" value="Winged helix-like DNA-binding domain superfamily/Winged helix DNA-binding domain"/>
    <property type="match status" value="1"/>
</dbReference>
<dbReference type="Pfam" id="PF00126">
    <property type="entry name" value="HTH_1"/>
    <property type="match status" value="1"/>
</dbReference>
<dbReference type="Proteomes" id="UP000241848">
    <property type="component" value="Unassembled WGS sequence"/>
</dbReference>
<dbReference type="PANTHER" id="PTHR30126:SF64">
    <property type="entry name" value="HTH-TYPE TRANSCRIPTIONAL REGULATOR CITR"/>
    <property type="match status" value="1"/>
</dbReference>
<evidence type="ECO:0000313" key="7">
    <source>
        <dbReference type="Proteomes" id="UP000241848"/>
    </source>
</evidence>
<dbReference type="PROSITE" id="PS50931">
    <property type="entry name" value="HTH_LYSR"/>
    <property type="match status" value="1"/>
</dbReference>
<dbReference type="Pfam" id="PF03466">
    <property type="entry name" value="LysR_substrate"/>
    <property type="match status" value="1"/>
</dbReference>
<evidence type="ECO:0000256" key="2">
    <source>
        <dbReference type="ARBA" id="ARBA00023015"/>
    </source>
</evidence>
<organism evidence="6 7">
    <name type="scientific">Sulfobacillus acidophilus</name>
    <dbReference type="NCBI Taxonomy" id="53633"/>
    <lineage>
        <taxon>Bacteria</taxon>
        <taxon>Bacillati</taxon>
        <taxon>Bacillota</taxon>
        <taxon>Clostridia</taxon>
        <taxon>Eubacteriales</taxon>
        <taxon>Clostridiales Family XVII. Incertae Sedis</taxon>
        <taxon>Sulfobacillus</taxon>
    </lineage>
</organism>
<dbReference type="SUPFAM" id="SSF53850">
    <property type="entry name" value="Periplasmic binding protein-like II"/>
    <property type="match status" value="1"/>
</dbReference>
<comment type="similarity">
    <text evidence="1">Belongs to the LysR transcriptional regulatory family.</text>
</comment>
<reference evidence="6 7" key="1">
    <citation type="journal article" date="2014" name="BMC Genomics">
        <title>Comparison of environmental and isolate Sulfobacillus genomes reveals diverse carbon, sulfur, nitrogen, and hydrogen metabolisms.</title>
        <authorList>
            <person name="Justice N.B."/>
            <person name="Norman A."/>
            <person name="Brown C.T."/>
            <person name="Singh A."/>
            <person name="Thomas B.C."/>
            <person name="Banfield J.F."/>
        </authorList>
    </citation>
    <scope>NUCLEOTIDE SEQUENCE [LARGE SCALE GENOMIC DNA]</scope>
    <source>
        <strain evidence="6">AMDSBA3</strain>
    </source>
</reference>
<sequence length="302" mass="33647">MNESTLDRYRIFDAVVRAGSFTRASEWLFLSQPAVSQAIKKLERDLGTTLLIRTARGVRVTPEGQVLAAHLKEAFRHIEAGEQHVAKMHQLAYGEVRIGASDTLCRHYLLPTLDVFHRTYPHIRLHVTNRTSQETVSLLRAGHIDFGVVNLPLPSIDGLVVYEGPHLRDGFVVGQAYRRLCDRPCAPVELSRHPLLLLEQGSVIRRRVEEFFRVQGVDVVPEIELGSIDLLVEFARSGFGVACVIRDFVQPELEHGTLYEVLVTPGMPLRAAGLVVLRDVPLSQAAQTLLSQLRNKDLAAGS</sequence>
<name>A0A2T2WLK0_9FIRM</name>
<proteinExistence type="inferred from homology"/>
<keyword evidence="3" id="KW-0238">DNA-binding</keyword>
<dbReference type="PANTHER" id="PTHR30126">
    <property type="entry name" value="HTH-TYPE TRANSCRIPTIONAL REGULATOR"/>
    <property type="match status" value="1"/>
</dbReference>
<dbReference type="EMBL" id="PXYV01000008">
    <property type="protein sequence ID" value="PSR23110.1"/>
    <property type="molecule type" value="Genomic_DNA"/>
</dbReference>
<dbReference type="InterPro" id="IPR005119">
    <property type="entry name" value="LysR_subst-bd"/>
</dbReference>
<dbReference type="InterPro" id="IPR036388">
    <property type="entry name" value="WH-like_DNA-bd_sf"/>
</dbReference>
<dbReference type="AlphaFoldDB" id="A0A2T2WLK0"/>
<dbReference type="CDD" id="cd05466">
    <property type="entry name" value="PBP2_LTTR_substrate"/>
    <property type="match status" value="1"/>
</dbReference>
<evidence type="ECO:0000256" key="4">
    <source>
        <dbReference type="ARBA" id="ARBA00023163"/>
    </source>
</evidence>
<protein>
    <submittedName>
        <fullName evidence="6">LysR family transcriptional regulator</fullName>
    </submittedName>
</protein>
<keyword evidence="2" id="KW-0805">Transcription regulation</keyword>
<dbReference type="InterPro" id="IPR000847">
    <property type="entry name" value="LysR_HTH_N"/>
</dbReference>
<dbReference type="GO" id="GO:0000976">
    <property type="term" value="F:transcription cis-regulatory region binding"/>
    <property type="evidence" value="ECO:0007669"/>
    <property type="project" value="TreeGrafter"/>
</dbReference>
<gene>
    <name evidence="6" type="ORF">C7B45_04000</name>
</gene>
<evidence type="ECO:0000256" key="1">
    <source>
        <dbReference type="ARBA" id="ARBA00009437"/>
    </source>
</evidence>
<evidence type="ECO:0000259" key="5">
    <source>
        <dbReference type="PROSITE" id="PS50931"/>
    </source>
</evidence>
<feature type="domain" description="HTH lysR-type" evidence="5">
    <location>
        <begin position="10"/>
        <end position="61"/>
    </location>
</feature>
<dbReference type="InterPro" id="IPR036390">
    <property type="entry name" value="WH_DNA-bd_sf"/>
</dbReference>
<keyword evidence="4" id="KW-0804">Transcription</keyword>
<dbReference type="FunFam" id="1.10.10.10:FF:000001">
    <property type="entry name" value="LysR family transcriptional regulator"/>
    <property type="match status" value="1"/>
</dbReference>
<comment type="caution">
    <text evidence="6">The sequence shown here is derived from an EMBL/GenBank/DDBJ whole genome shotgun (WGS) entry which is preliminary data.</text>
</comment>
<accession>A0A2T2WLK0</accession>